<feature type="compositionally biased region" description="Basic and acidic residues" evidence="1">
    <location>
        <begin position="96"/>
        <end position="108"/>
    </location>
</feature>
<evidence type="ECO:0000313" key="3">
    <source>
        <dbReference type="Proteomes" id="UP000799536"/>
    </source>
</evidence>
<feature type="compositionally biased region" description="Basic residues" evidence="1">
    <location>
        <begin position="35"/>
        <end position="52"/>
    </location>
</feature>
<organism evidence="2 3">
    <name type="scientific">Delitschia confertaspora ATCC 74209</name>
    <dbReference type="NCBI Taxonomy" id="1513339"/>
    <lineage>
        <taxon>Eukaryota</taxon>
        <taxon>Fungi</taxon>
        <taxon>Dikarya</taxon>
        <taxon>Ascomycota</taxon>
        <taxon>Pezizomycotina</taxon>
        <taxon>Dothideomycetes</taxon>
        <taxon>Pleosporomycetidae</taxon>
        <taxon>Pleosporales</taxon>
        <taxon>Delitschiaceae</taxon>
        <taxon>Delitschia</taxon>
    </lineage>
</organism>
<name>A0A9P4MSF2_9PLEO</name>
<sequence>MAGNRKRVYQSGSSDEDPVRPIRHGKDDTSFTIVRSRRYSNRGRSSNPRKHARIEEFSKTPPKNGYNWEPTTILEASSPVQGSKSLTRETTPVGTHRAESAETEKATDTEQALVCNSSSPLFVQGDPNTSQPRDVSKNGLDTTSSFTCYNPSSTKAASHNKRKMTSLSPVPLRRNGTVIPNDVRTGLPALSDITSLFDAREIKAALEATTSSLLHTVSQKKRRKVEEDPINHFIKILCQQFSLEWGSIANYLNEQLTLSGKAGDFTSSAVYGRFMRNSLKIATFSGETDFDPKDYVYLRNVQYYPYMEGAVGPFISDPMKPNSNSKNGAKDKDASQQDSEEPEESTFVLRKEILAGNIRKVQKEEQGLVELKNKEMTEMLVQAVERQREEFWSNVAKELDRLSGVKFDAVHVRDRFQGTLG</sequence>
<evidence type="ECO:0000313" key="2">
    <source>
        <dbReference type="EMBL" id="KAF2204084.1"/>
    </source>
</evidence>
<gene>
    <name evidence="2" type="ORF">GQ43DRAFT_429305</name>
</gene>
<dbReference type="Proteomes" id="UP000799536">
    <property type="component" value="Unassembled WGS sequence"/>
</dbReference>
<accession>A0A9P4MSF2</accession>
<keyword evidence="3" id="KW-1185">Reference proteome</keyword>
<feature type="compositionally biased region" description="Polar residues" evidence="1">
    <location>
        <begin position="114"/>
        <end position="157"/>
    </location>
</feature>
<dbReference type="AlphaFoldDB" id="A0A9P4MSF2"/>
<reference evidence="2" key="1">
    <citation type="journal article" date="2020" name="Stud. Mycol.">
        <title>101 Dothideomycetes genomes: a test case for predicting lifestyles and emergence of pathogens.</title>
        <authorList>
            <person name="Haridas S."/>
            <person name="Albert R."/>
            <person name="Binder M."/>
            <person name="Bloem J."/>
            <person name="Labutti K."/>
            <person name="Salamov A."/>
            <person name="Andreopoulos B."/>
            <person name="Baker S."/>
            <person name="Barry K."/>
            <person name="Bills G."/>
            <person name="Bluhm B."/>
            <person name="Cannon C."/>
            <person name="Castanera R."/>
            <person name="Culley D."/>
            <person name="Daum C."/>
            <person name="Ezra D."/>
            <person name="Gonzalez J."/>
            <person name="Henrissat B."/>
            <person name="Kuo A."/>
            <person name="Liang C."/>
            <person name="Lipzen A."/>
            <person name="Lutzoni F."/>
            <person name="Magnuson J."/>
            <person name="Mondo S."/>
            <person name="Nolan M."/>
            <person name="Ohm R."/>
            <person name="Pangilinan J."/>
            <person name="Park H.-J."/>
            <person name="Ramirez L."/>
            <person name="Alfaro M."/>
            <person name="Sun H."/>
            <person name="Tritt A."/>
            <person name="Yoshinaga Y."/>
            <person name="Zwiers L.-H."/>
            <person name="Turgeon B."/>
            <person name="Goodwin S."/>
            <person name="Spatafora J."/>
            <person name="Crous P."/>
            <person name="Grigoriev I."/>
        </authorList>
    </citation>
    <scope>NUCLEOTIDE SEQUENCE</scope>
    <source>
        <strain evidence="2">ATCC 74209</strain>
    </source>
</reference>
<dbReference type="OrthoDB" id="3438274at2759"/>
<feature type="compositionally biased region" description="Polar residues" evidence="1">
    <location>
        <begin position="74"/>
        <end position="93"/>
    </location>
</feature>
<dbReference type="EMBL" id="ML993885">
    <property type="protein sequence ID" value="KAF2204084.1"/>
    <property type="molecule type" value="Genomic_DNA"/>
</dbReference>
<feature type="compositionally biased region" description="Basic and acidic residues" evidence="1">
    <location>
        <begin position="17"/>
        <end position="29"/>
    </location>
</feature>
<feature type="region of interest" description="Disordered" evidence="1">
    <location>
        <begin position="1"/>
        <end position="173"/>
    </location>
</feature>
<evidence type="ECO:0000256" key="1">
    <source>
        <dbReference type="SAM" id="MobiDB-lite"/>
    </source>
</evidence>
<protein>
    <submittedName>
        <fullName evidence="2">Uncharacterized protein</fullName>
    </submittedName>
</protein>
<feature type="region of interest" description="Disordered" evidence="1">
    <location>
        <begin position="317"/>
        <end position="346"/>
    </location>
</feature>
<comment type="caution">
    <text evidence="2">The sequence shown here is derived from an EMBL/GenBank/DDBJ whole genome shotgun (WGS) entry which is preliminary data.</text>
</comment>
<proteinExistence type="predicted"/>